<dbReference type="GeneID" id="8625937"/>
<comment type="caution">
    <text evidence="2">The sequence shown here is derived from an EMBL/GenBank/DDBJ whole genome shotgun (WGS) entry which is preliminary data.</text>
</comment>
<dbReference type="GO" id="GO:0005525">
    <property type="term" value="F:GTP binding"/>
    <property type="evidence" value="ECO:0007669"/>
    <property type="project" value="InterPro"/>
</dbReference>
<dbReference type="InParanoid" id="Q54KW5"/>
<feature type="compositionally biased region" description="Polar residues" evidence="1">
    <location>
        <begin position="420"/>
        <end position="436"/>
    </location>
</feature>
<feature type="compositionally biased region" description="Low complexity" evidence="1">
    <location>
        <begin position="1472"/>
        <end position="1491"/>
    </location>
</feature>
<feature type="compositionally biased region" description="Low complexity" evidence="1">
    <location>
        <begin position="617"/>
        <end position="630"/>
    </location>
</feature>
<evidence type="ECO:0000313" key="3">
    <source>
        <dbReference type="Proteomes" id="UP000002195"/>
    </source>
</evidence>
<evidence type="ECO:0000313" key="2">
    <source>
        <dbReference type="EMBL" id="EAL63895.1"/>
    </source>
</evidence>
<dbReference type="VEuPathDB" id="AmoebaDB:DDB_G0287061"/>
<dbReference type="dictyBase" id="DDB_G0287061"/>
<dbReference type="InterPro" id="IPR027417">
    <property type="entry name" value="P-loop_NTPase"/>
</dbReference>
<dbReference type="KEGG" id="ddi:DDB_G0287061"/>
<feature type="region of interest" description="Disordered" evidence="1">
    <location>
        <begin position="1472"/>
        <end position="1492"/>
    </location>
</feature>
<feature type="region of interest" description="Disordered" evidence="1">
    <location>
        <begin position="113"/>
        <end position="134"/>
    </location>
</feature>
<dbReference type="EMBL" id="AAFI02000096">
    <property type="protein sequence ID" value="EAL63895.1"/>
    <property type="molecule type" value="Genomic_DNA"/>
</dbReference>
<dbReference type="RefSeq" id="XP_637405.1">
    <property type="nucleotide sequence ID" value="XM_632313.1"/>
</dbReference>
<feature type="region of interest" description="Disordered" evidence="1">
    <location>
        <begin position="256"/>
        <end position="275"/>
    </location>
</feature>
<proteinExistence type="predicted"/>
<dbReference type="OMA" id="EWENPKQ"/>
<feature type="compositionally biased region" description="Low complexity" evidence="1">
    <location>
        <begin position="256"/>
        <end position="269"/>
    </location>
</feature>
<gene>
    <name evidence="2" type="ORF">DDB_G0287061</name>
</gene>
<dbReference type="SUPFAM" id="SSF52047">
    <property type="entry name" value="RNI-like"/>
    <property type="match status" value="1"/>
</dbReference>
<dbReference type="STRING" id="44689.Q54KW5"/>
<sequence length="1836" mass="210530">MNEHNINLGNEIIRLSKARVDVKQEVLYKLKINFQFSFLNKSKVFLEEAWNYVNELENPEQLIELKDAADFNSQALLVNLTKENQIFKKINDVIDTLSKHQKTLQQIRFLNTQQIPSPPPTGTTTPTTTPNLENDQNEKWIKDLLFSIVQLKQYYIDFISTIIKYSNESDFKVAYYLMEELLHTDKVTITSDSFQRPFYRINKSMALKILNLNQQLQPIQNNNNDYGGNYQSSLSEDDLIYSFSVPQTPSISLSPFSTPSISSPNNVSPPSTPSFQVVSPTLISPPPSTPSTQSTSNTTNSFWKTTQQIHFSSSNLISYKHQVMVNKLFQLLDIPFSPSSLLIIQLSPNQSPYYVQSFWGIDNGKDLIVTENYNCLDMVNKFQNNNNNQFLDINLVSFSEQILGTLLVCPKESKFKSVQSNDILGQNSTPTQTTVASNTSNSLPPLPLSQQQHQQTPPSHPLPQPPSHSHFHSHSHSNSHLQPNLQSLLQQSSTLSLIVPSPLKSPISFRQQQQNQQLPIKSQTLISIKNDSINFQEDFETKNKEKENNIFYNSPLLKLPQMQKPIPIIFQKFITNINAQFLMIQWLSKLDEFNQTYQQLVSNIKHLTNPHQSPSINQNNTNTTNSTFTSQEEIKLAKSSSFSSMSSVSSSSSSSLSYSLSTQSVFNNNNNNNDDHFYLKLNLPIKVNKKMVEVIQKRFQSIQDQLKKNSSTTFSDLFYSVFPNIYTNYRELVLCKKNSPMPMITITFSPDSQSSPPNSTPLTAHIKSSSFSSNINGYPITTSTTTSATTTTTPINSSSSNTNSTAAAAVTKTTNSPISSNYNSNYQYNRTDSNRSNSSNNGMTKSHSSSFSTGSRSNSNLTELLLPNQIISTMDIDKFKMGEIVFQSILVNFHLDSKKLPLNVIYSKLVLLVLIKATHFSQSRSIKEMYRLISKHLKNQNQINIFNQKFKPIFKQLSNDNPHLQLNWILLIEEWFPDEWENPKQLFPRSTNEIKGSFFGKRLLTPAIHQHLFTPDGQFIKRNKYGKKDVSWYPEKEPVWYFKKYPEIAGYEYAATELMRSLGIKNLPYSELILFYDPQLKKSYPVLLTLAVQGKCISDIWLSSQSNITSSSSSSSTSTSTSIPNSSPTTNFNSHLSEINENLLDKHNTGLLIISSLLLSVEDGKPDNFILSDNGKYLTPIDNDRCFIAPSTVCEKGSSFIYVLMEQKKKLVMKSILFNLSMMKEKVDESVQRFFLDLDCFEFLKEWLENLIYVHDRYSTLLPEEELNSLYNQNNCIVRIFFTTQMIHNLYNTLLNIQYHFKYSITNSYLDLISKLFDPFVFKQYQLSFNICNNNNNNNNDQNQNYLKSSPTILSLQERYKSMVFYNNGINNLKQIVNMLGITNQELFGEAVRVKNEPSTALAYLKKMNQRKQDIKNTNQKILMNSSPNSSPPNQSPPNSISNLSTCLNLSIQQQITLPNQLHQHQYQQQQLYKQLQQQPSPSPSPQQQQQNEMINTIDVSQFNKKQCVEFEKKFKNEFPNAESFSIHNSLFTDSYIKKLSFSHIQFLDLRNSEKLTRASLGYLIKITPELIYLNISGWKSLKKLMFTSNSNFEMGLIDLNQLVTLEDETQIPPTKLNKLVVNDCCNLEIIDFYCSMPQLKTLDCYRNNKLEKVRLNYNVKLNTDIDDSKILKRPLNFIILGDKNVGKTSVIKLFKYKSSIKLMLPNFYESTFENPIPVEILNIIESKIKSNCFCGFNIILVYDCFSEESLVKCKKWLYNFKKIVDPCDYIRITLIGNKYDLLSIKVNDNDVNSFSREFNIKTFKISTKQNNYGELNIIGNHLFERCSQDCRIISK</sequence>
<dbReference type="Gene3D" id="3.40.50.300">
    <property type="entry name" value="P-loop containing nucleotide triphosphate hydrolases"/>
    <property type="match status" value="1"/>
</dbReference>
<feature type="region of interest" description="Disordered" evidence="1">
    <location>
        <begin position="608"/>
        <end position="630"/>
    </location>
</feature>
<dbReference type="PANTHER" id="PTHR46433:SF3">
    <property type="entry name" value="RAB GTPASE DOMAIN-CONTAINING PROTEIN"/>
    <property type="match status" value="1"/>
</dbReference>
<dbReference type="SMART" id="SM00175">
    <property type="entry name" value="RAB"/>
    <property type="match status" value="1"/>
</dbReference>
<feature type="region of interest" description="Disordered" evidence="1">
    <location>
        <begin position="420"/>
        <end position="483"/>
    </location>
</feature>
<dbReference type="GlyGen" id="Q54KW5">
    <property type="glycosylation" value="3 sites"/>
</dbReference>
<dbReference type="PaxDb" id="44689-DDB0233290"/>
<dbReference type="eggNOG" id="ENOG502RD69">
    <property type="taxonomic scope" value="Eukaryota"/>
</dbReference>
<dbReference type="InterPro" id="IPR001806">
    <property type="entry name" value="Small_GTPase"/>
</dbReference>
<feature type="compositionally biased region" description="Low complexity" evidence="1">
    <location>
        <begin position="437"/>
        <end position="457"/>
    </location>
</feature>
<dbReference type="Proteomes" id="UP000002195">
    <property type="component" value="Unassembled WGS sequence"/>
</dbReference>
<dbReference type="PANTHER" id="PTHR46433">
    <property type="entry name" value="ANK_REP_REGION DOMAIN-CONTAINING PROTEIN-RELATED"/>
    <property type="match status" value="1"/>
</dbReference>
<dbReference type="HOGENOM" id="CLU_241357_0_0_1"/>
<dbReference type="SMR" id="Q54KW5"/>
<dbReference type="GO" id="GO:0003924">
    <property type="term" value="F:GTPase activity"/>
    <property type="evidence" value="ECO:0007669"/>
    <property type="project" value="InterPro"/>
</dbReference>
<feature type="region of interest" description="Disordered" evidence="1">
    <location>
        <begin position="1422"/>
        <end position="1442"/>
    </location>
</feature>
<name>Q54KW5_DICDI</name>
<dbReference type="FunCoup" id="Q54KW5">
    <property type="interactions" value="877"/>
</dbReference>
<organism evidence="2 3">
    <name type="scientific">Dictyostelium discoideum</name>
    <name type="common">Social amoeba</name>
    <dbReference type="NCBI Taxonomy" id="44689"/>
    <lineage>
        <taxon>Eukaryota</taxon>
        <taxon>Amoebozoa</taxon>
        <taxon>Evosea</taxon>
        <taxon>Eumycetozoa</taxon>
        <taxon>Dictyostelia</taxon>
        <taxon>Dictyosteliales</taxon>
        <taxon>Dictyosteliaceae</taxon>
        <taxon>Dictyostelium</taxon>
    </lineage>
</organism>
<feature type="region of interest" description="Disordered" evidence="1">
    <location>
        <begin position="782"/>
        <end position="857"/>
    </location>
</feature>
<evidence type="ECO:0000256" key="1">
    <source>
        <dbReference type="SAM" id="MobiDB-lite"/>
    </source>
</evidence>
<dbReference type="Pfam" id="PF00071">
    <property type="entry name" value="Ras"/>
    <property type="match status" value="1"/>
</dbReference>
<feature type="region of interest" description="Disordered" evidence="1">
    <location>
        <begin position="1108"/>
        <end position="1129"/>
    </location>
</feature>
<dbReference type="AlphaFoldDB" id="Q54KW5"/>
<accession>Q54KW5</accession>
<keyword evidence="3" id="KW-1185">Reference proteome</keyword>
<protein>
    <submittedName>
        <fullName evidence="2">Rab GTPase domain-containing protein</fullName>
    </submittedName>
</protein>
<reference evidence="2 3" key="1">
    <citation type="journal article" date="2005" name="Nature">
        <title>The genome of the social amoeba Dictyostelium discoideum.</title>
        <authorList>
            <consortium name="The Dictyostelium discoideum Sequencing Consortium"/>
            <person name="Eichinger L."/>
            <person name="Pachebat J.A."/>
            <person name="Glockner G."/>
            <person name="Rajandream M.A."/>
            <person name="Sucgang R."/>
            <person name="Berriman M."/>
            <person name="Song J."/>
            <person name="Olsen R."/>
            <person name="Szafranski K."/>
            <person name="Xu Q."/>
            <person name="Tunggal B."/>
            <person name="Kummerfeld S."/>
            <person name="Madera M."/>
            <person name="Konfortov B.A."/>
            <person name="Rivero F."/>
            <person name="Bankier A.T."/>
            <person name="Lehmann R."/>
            <person name="Hamlin N."/>
            <person name="Davies R."/>
            <person name="Gaudet P."/>
            <person name="Fey P."/>
            <person name="Pilcher K."/>
            <person name="Chen G."/>
            <person name="Saunders D."/>
            <person name="Sodergren E."/>
            <person name="Davis P."/>
            <person name="Kerhornou A."/>
            <person name="Nie X."/>
            <person name="Hall N."/>
            <person name="Anjard C."/>
            <person name="Hemphill L."/>
            <person name="Bason N."/>
            <person name="Farbrother P."/>
            <person name="Desany B."/>
            <person name="Just E."/>
            <person name="Morio T."/>
            <person name="Rost R."/>
            <person name="Churcher C."/>
            <person name="Cooper J."/>
            <person name="Haydock S."/>
            <person name="van Driessche N."/>
            <person name="Cronin A."/>
            <person name="Goodhead I."/>
            <person name="Muzny D."/>
            <person name="Mourier T."/>
            <person name="Pain A."/>
            <person name="Lu M."/>
            <person name="Harper D."/>
            <person name="Lindsay R."/>
            <person name="Hauser H."/>
            <person name="James K."/>
            <person name="Quiles M."/>
            <person name="Madan Babu M."/>
            <person name="Saito T."/>
            <person name="Buchrieser C."/>
            <person name="Wardroper A."/>
            <person name="Felder M."/>
            <person name="Thangavelu M."/>
            <person name="Johnson D."/>
            <person name="Knights A."/>
            <person name="Loulseged H."/>
            <person name="Mungall K."/>
            <person name="Oliver K."/>
            <person name="Price C."/>
            <person name="Quail M.A."/>
            <person name="Urushihara H."/>
            <person name="Hernandez J."/>
            <person name="Rabbinowitsch E."/>
            <person name="Steffen D."/>
            <person name="Sanders M."/>
            <person name="Ma J."/>
            <person name="Kohara Y."/>
            <person name="Sharp S."/>
            <person name="Simmonds M."/>
            <person name="Spiegler S."/>
            <person name="Tivey A."/>
            <person name="Sugano S."/>
            <person name="White B."/>
            <person name="Walker D."/>
            <person name="Woodward J."/>
            <person name="Winckler T."/>
            <person name="Tanaka Y."/>
            <person name="Shaulsky G."/>
            <person name="Schleicher M."/>
            <person name="Weinstock G."/>
            <person name="Rosenthal A."/>
            <person name="Cox E.C."/>
            <person name="Chisholm R.L."/>
            <person name="Gibbs R."/>
            <person name="Loomis W.F."/>
            <person name="Platzer M."/>
            <person name="Kay R.R."/>
            <person name="Williams J."/>
            <person name="Dear P.H."/>
            <person name="Noegel A.A."/>
            <person name="Barrell B."/>
            <person name="Kuspa A."/>
        </authorList>
    </citation>
    <scope>NUCLEOTIDE SEQUENCE [LARGE SCALE GENOMIC DNA]</scope>
    <source>
        <strain evidence="2 3">AX4</strain>
    </source>
</reference>
<dbReference type="SUPFAM" id="SSF52540">
    <property type="entry name" value="P-loop containing nucleoside triphosphate hydrolases"/>
    <property type="match status" value="1"/>
</dbReference>